<name>A0A9I9ECN9_CUCME</name>
<evidence type="ECO:0000313" key="1">
    <source>
        <dbReference type="EnsemblPlants" id="MELO3C031965.2.1"/>
    </source>
</evidence>
<proteinExistence type="predicted"/>
<organism evidence="1">
    <name type="scientific">Cucumis melo</name>
    <name type="common">Muskmelon</name>
    <dbReference type="NCBI Taxonomy" id="3656"/>
    <lineage>
        <taxon>Eukaryota</taxon>
        <taxon>Viridiplantae</taxon>
        <taxon>Streptophyta</taxon>
        <taxon>Embryophyta</taxon>
        <taxon>Tracheophyta</taxon>
        <taxon>Spermatophyta</taxon>
        <taxon>Magnoliopsida</taxon>
        <taxon>eudicotyledons</taxon>
        <taxon>Gunneridae</taxon>
        <taxon>Pentapetalae</taxon>
        <taxon>rosids</taxon>
        <taxon>fabids</taxon>
        <taxon>Cucurbitales</taxon>
        <taxon>Cucurbitaceae</taxon>
        <taxon>Benincaseae</taxon>
        <taxon>Cucumis</taxon>
    </lineage>
</organism>
<dbReference type="PANTHER" id="PTHR46250:SF18">
    <property type="entry name" value="MYB_SANT-LIKE DOMAIN-CONTAINING PROTEIN"/>
    <property type="match status" value="1"/>
</dbReference>
<accession>A0A9I9ECN9</accession>
<dbReference type="PANTHER" id="PTHR46250">
    <property type="entry name" value="MYB/SANT-LIKE DNA-BINDING DOMAIN PROTEIN-RELATED"/>
    <property type="match status" value="1"/>
</dbReference>
<reference evidence="1" key="1">
    <citation type="submission" date="2023-03" db="UniProtKB">
        <authorList>
            <consortium name="EnsemblPlants"/>
        </authorList>
    </citation>
    <scope>IDENTIFICATION</scope>
</reference>
<protein>
    <recommendedName>
        <fullName evidence="2">Retrotransposon protein</fullName>
    </recommendedName>
</protein>
<dbReference type="Gramene" id="MELO3C031965.2.1">
    <property type="protein sequence ID" value="MELO3C031965.2.1"/>
    <property type="gene ID" value="MELO3C031965.2"/>
</dbReference>
<evidence type="ECO:0008006" key="2">
    <source>
        <dbReference type="Google" id="ProtNLM"/>
    </source>
</evidence>
<dbReference type="EnsemblPlants" id="MELO3C031965.2.1">
    <property type="protein sequence ID" value="MELO3C031965.2.1"/>
    <property type="gene ID" value="MELO3C031965.2"/>
</dbReference>
<sequence>MAEKLPGCCVHATTVIDCRIKTLKRTFQAIAEMRGLACSDFGWNDEEKCIISHPVAKELLNKSFLYYDKLTYVFGRDRTTGRFAKTFTDVGSNEPDGYDEFNMGMETGRTMYAHHDLLTLQRVGPNRVDPRGRKEVSERWMLKAYIWRSTKQTATQDDCGVTYTHPCQ</sequence>
<dbReference type="AlphaFoldDB" id="A0A9I9ECN9"/>